<keyword evidence="3" id="KW-1133">Transmembrane helix</keyword>
<dbReference type="AlphaFoldDB" id="A0A344UWV0"/>
<accession>A0A344UWV0</accession>
<dbReference type="SUPFAM" id="SSF51905">
    <property type="entry name" value="FAD/NAD(P)-binding domain"/>
    <property type="match status" value="1"/>
</dbReference>
<keyword evidence="1 5" id="KW-0560">Oxidoreductase</keyword>
<dbReference type="KEGG" id="acij:JS278_02610"/>
<proteinExistence type="predicted"/>
<dbReference type="EC" id="1.14.13.10" evidence="5"/>
<dbReference type="PANTHER" id="PTHR13789:SF309">
    <property type="entry name" value="PUTATIVE (AFU_ORTHOLOGUE AFUA_6G14510)-RELATED"/>
    <property type="match status" value="1"/>
</dbReference>
<dbReference type="GO" id="GO:0018663">
    <property type="term" value="F:2,6-dihydroxypyridine 3-monooxygenase activity"/>
    <property type="evidence" value="ECO:0007669"/>
    <property type="project" value="UniProtKB-EC"/>
</dbReference>
<keyword evidence="3" id="KW-0812">Transmembrane</keyword>
<evidence type="ECO:0000313" key="5">
    <source>
        <dbReference type="EMBL" id="AXE39748.1"/>
    </source>
</evidence>
<dbReference type="InterPro" id="IPR050493">
    <property type="entry name" value="FAD-dep_Monooxygenase_BioMet"/>
</dbReference>
<feature type="domain" description="FAD-binding" evidence="4">
    <location>
        <begin position="13"/>
        <end position="52"/>
    </location>
</feature>
<name>A0A344UWV0_9ACTN</name>
<dbReference type="InterPro" id="IPR002938">
    <property type="entry name" value="FAD-bd"/>
</dbReference>
<dbReference type="SUPFAM" id="SSF54373">
    <property type="entry name" value="FAD-linked reductases, C-terminal domain"/>
    <property type="match status" value="1"/>
</dbReference>
<evidence type="ECO:0000313" key="6">
    <source>
        <dbReference type="Proteomes" id="UP000251995"/>
    </source>
</evidence>
<dbReference type="Pfam" id="PF01494">
    <property type="entry name" value="FAD_binding_3"/>
    <property type="match status" value="2"/>
</dbReference>
<feature type="domain" description="FAD-binding" evidence="4">
    <location>
        <begin position="281"/>
        <end position="347"/>
    </location>
</feature>
<feature type="transmembrane region" description="Helical" evidence="3">
    <location>
        <begin position="12"/>
        <end position="34"/>
    </location>
</feature>
<evidence type="ECO:0000256" key="3">
    <source>
        <dbReference type="SAM" id="Phobius"/>
    </source>
</evidence>
<dbReference type="RefSeq" id="WP_220149974.1">
    <property type="nucleotide sequence ID" value="NZ_CP025198.1"/>
</dbReference>
<dbReference type="InterPro" id="IPR036188">
    <property type="entry name" value="FAD/NAD-bd_sf"/>
</dbReference>
<keyword evidence="6" id="KW-1185">Reference proteome</keyword>
<evidence type="ECO:0000256" key="1">
    <source>
        <dbReference type="ARBA" id="ARBA00023002"/>
    </source>
</evidence>
<sequence length="363" mass="39142">MSLGTTDKQRETAIVAGASLSGLMTALTLARAGLEVTLLERSARKSRTGAALPVAEGLLGRLTGRSETAYQSIPSGAQAWTDVHASLREAVQSEAHIDLQAPVTVTSAGEDDRSAWVSTDRGEVLHADLLVGADGHRSAVRGLVSPETPNAVFSGYVIWLGLVDEASISAPAWPSDLAILYEGDYCLNAYYLPGEDGSTTRGRRLGWGWYDAGHNELLRKAGVVRGNVVQRTLRPDDMPDSLFRELARDARHYWPEPWREAILDCLARRSIIGTPIGEYLPDRLVTQRICLVGDAAHLPSPMTGRGFSASAEDALALGDALERHDSIGEALRRYEADRLQPARGLVRSGQSFSRSFASRGAGQ</sequence>
<organism evidence="5 6">
    <name type="scientific">Acidipropionibacterium virtanenii</name>
    <dbReference type="NCBI Taxonomy" id="2057246"/>
    <lineage>
        <taxon>Bacteria</taxon>
        <taxon>Bacillati</taxon>
        <taxon>Actinomycetota</taxon>
        <taxon>Actinomycetes</taxon>
        <taxon>Propionibacteriales</taxon>
        <taxon>Propionibacteriaceae</taxon>
        <taxon>Acidipropionibacterium</taxon>
    </lineage>
</organism>
<dbReference type="GO" id="GO:0071949">
    <property type="term" value="F:FAD binding"/>
    <property type="evidence" value="ECO:0007669"/>
    <property type="project" value="InterPro"/>
</dbReference>
<dbReference type="PRINTS" id="PR00420">
    <property type="entry name" value="RNGMNOXGNASE"/>
</dbReference>
<evidence type="ECO:0000259" key="4">
    <source>
        <dbReference type="Pfam" id="PF01494"/>
    </source>
</evidence>
<dbReference type="EMBL" id="CP025198">
    <property type="protein sequence ID" value="AXE39748.1"/>
    <property type="molecule type" value="Genomic_DNA"/>
</dbReference>
<dbReference type="PANTHER" id="PTHR13789">
    <property type="entry name" value="MONOOXYGENASE"/>
    <property type="match status" value="1"/>
</dbReference>
<reference evidence="5 6" key="1">
    <citation type="submission" date="2017-12" db="EMBL/GenBank/DDBJ databases">
        <title>The whole genome sequence of the Acidipropionibacterium virtanenii sp. nov. type strain JS278.</title>
        <authorList>
            <person name="Laine P."/>
            <person name="Deptula P."/>
            <person name="Varmanen P."/>
            <person name="Auvinen P."/>
        </authorList>
    </citation>
    <scope>NUCLEOTIDE SEQUENCE [LARGE SCALE GENOMIC DNA]</scope>
    <source>
        <strain evidence="5 6">JS278</strain>
    </source>
</reference>
<evidence type="ECO:0000256" key="2">
    <source>
        <dbReference type="ARBA" id="ARBA00023033"/>
    </source>
</evidence>
<keyword evidence="3" id="KW-0472">Membrane</keyword>
<dbReference type="Gene3D" id="3.50.50.60">
    <property type="entry name" value="FAD/NAD(P)-binding domain"/>
    <property type="match status" value="2"/>
</dbReference>
<protein>
    <submittedName>
        <fullName evidence="5">2,6-dihydroxypyridine 3-monooxygenase</fullName>
        <ecNumber evidence="5">1.14.13.10</ecNumber>
    </submittedName>
</protein>
<dbReference type="Proteomes" id="UP000251995">
    <property type="component" value="Chromosome"/>
</dbReference>
<keyword evidence="2 5" id="KW-0503">Monooxygenase</keyword>
<gene>
    <name evidence="5" type="primary">dhpH</name>
    <name evidence="5" type="ORF">JS278_02610</name>
</gene>